<dbReference type="AlphaFoldDB" id="A0A1Z5KE15"/>
<evidence type="ECO:0008006" key="4">
    <source>
        <dbReference type="Google" id="ProtNLM"/>
    </source>
</evidence>
<proteinExistence type="predicted"/>
<comment type="caution">
    <text evidence="2">The sequence shown here is derived from an EMBL/GenBank/DDBJ whole genome shotgun (WGS) entry which is preliminary data.</text>
</comment>
<sequence>MGNTDGDCSLIEMLHLHDCLRTSLQSLLREVEFFLHCAEQKTSTLSELRILSQKIYGRFQIIWSVFQAHSSAEDEFLWPAVEATGYASVKDDSVSSSSHSNTIRFIREESSYKKEHAEEQQKFVQINQLLLQVSEAIDKNKIFSDAFQQLARDLEVKMRALLQHLRDHLDKEETYYIPIVKEKLSVSEVNDLIGQIMGRRSAATMANILDLALENLHGAERLSVLEHMKEALSGTYFDRWLQMSGLSLEAEMEESKTEIDQRSYKRQRSESIENEPSSLSSKQEVDIGNMLKMLRSNLAAKMSRGPRKQAQLSKLILAVLENSSLTNGQKMSTIRCLTDSVSRIPVTEGLSA</sequence>
<dbReference type="OrthoDB" id="411372at2759"/>
<dbReference type="InParanoid" id="A0A1Z5KE15"/>
<evidence type="ECO:0000256" key="1">
    <source>
        <dbReference type="SAM" id="MobiDB-lite"/>
    </source>
</evidence>
<gene>
    <name evidence="2" type="ORF">FisN_4Lu600</name>
</gene>
<reference evidence="2 3" key="1">
    <citation type="journal article" date="2015" name="Plant Cell">
        <title>Oil accumulation by the oleaginous diatom Fistulifera solaris as revealed by the genome and transcriptome.</title>
        <authorList>
            <person name="Tanaka T."/>
            <person name="Maeda Y."/>
            <person name="Veluchamy A."/>
            <person name="Tanaka M."/>
            <person name="Abida H."/>
            <person name="Marechal E."/>
            <person name="Bowler C."/>
            <person name="Muto M."/>
            <person name="Sunaga Y."/>
            <person name="Tanaka M."/>
            <person name="Yoshino T."/>
            <person name="Taniguchi T."/>
            <person name="Fukuda Y."/>
            <person name="Nemoto M."/>
            <person name="Matsumoto M."/>
            <person name="Wong P.S."/>
            <person name="Aburatani S."/>
            <person name="Fujibuchi W."/>
        </authorList>
    </citation>
    <scope>NUCLEOTIDE SEQUENCE [LARGE SCALE GENOMIC DNA]</scope>
    <source>
        <strain evidence="2 3">JPCC DA0580</strain>
    </source>
</reference>
<keyword evidence="3" id="KW-1185">Reference proteome</keyword>
<accession>A0A1Z5KE15</accession>
<dbReference type="Gene3D" id="1.20.120.520">
    <property type="entry name" value="nmb1532 protein domain like"/>
    <property type="match status" value="1"/>
</dbReference>
<dbReference type="Proteomes" id="UP000198406">
    <property type="component" value="Unassembled WGS sequence"/>
</dbReference>
<evidence type="ECO:0000313" key="3">
    <source>
        <dbReference type="Proteomes" id="UP000198406"/>
    </source>
</evidence>
<protein>
    <recommendedName>
        <fullName evidence="4">Hemerythrin-like domain-containing protein</fullName>
    </recommendedName>
</protein>
<feature type="compositionally biased region" description="Basic and acidic residues" evidence="1">
    <location>
        <begin position="253"/>
        <end position="271"/>
    </location>
</feature>
<dbReference type="EMBL" id="BDSP01000207">
    <property type="protein sequence ID" value="GAX24341.1"/>
    <property type="molecule type" value="Genomic_DNA"/>
</dbReference>
<organism evidence="2 3">
    <name type="scientific">Fistulifera solaris</name>
    <name type="common">Oleaginous diatom</name>
    <dbReference type="NCBI Taxonomy" id="1519565"/>
    <lineage>
        <taxon>Eukaryota</taxon>
        <taxon>Sar</taxon>
        <taxon>Stramenopiles</taxon>
        <taxon>Ochrophyta</taxon>
        <taxon>Bacillariophyta</taxon>
        <taxon>Bacillariophyceae</taxon>
        <taxon>Bacillariophycidae</taxon>
        <taxon>Naviculales</taxon>
        <taxon>Naviculaceae</taxon>
        <taxon>Fistulifera</taxon>
    </lineage>
</organism>
<feature type="region of interest" description="Disordered" evidence="1">
    <location>
        <begin position="252"/>
        <end position="283"/>
    </location>
</feature>
<name>A0A1Z5KE15_FISSO</name>
<evidence type="ECO:0000313" key="2">
    <source>
        <dbReference type="EMBL" id="GAX24341.1"/>
    </source>
</evidence>